<dbReference type="SUPFAM" id="SSF47781">
    <property type="entry name" value="RuvA domain 2-like"/>
    <property type="match status" value="1"/>
</dbReference>
<dbReference type="SUPFAM" id="SSF54523">
    <property type="entry name" value="Pili subunits"/>
    <property type="match status" value="1"/>
</dbReference>
<evidence type="ECO:0000256" key="4">
    <source>
        <dbReference type="ARBA" id="ARBA00022475"/>
    </source>
</evidence>
<dbReference type="EMBL" id="CP000438">
    <property type="protein sequence ID" value="ABJ12329.1"/>
    <property type="molecule type" value="Genomic_DNA"/>
</dbReference>
<dbReference type="Pfam" id="PF21687">
    <property type="entry name" value="T2SSK_1st"/>
    <property type="match status" value="1"/>
</dbReference>
<evidence type="ECO:0000256" key="12">
    <source>
        <dbReference type="SAM" id="Phobius"/>
    </source>
</evidence>
<keyword evidence="5 10" id="KW-0997">Cell inner membrane</keyword>
<feature type="region of interest" description="Disordered" evidence="11">
    <location>
        <begin position="313"/>
        <end position="333"/>
    </location>
</feature>
<sequence length="333" mass="36982">MRRGQSGVALITVLLVVAVVTIVCAGLIIRQQLAIRSSANQLHVRQAWHYALGGERLAEAVLRRDLRQGGENTREPVDHLGEAWARPMTPFKLDDGGELRVRIEDPSGRFNLNGLVRKRKVKPDSVKQFRRLLATLGMKEEIVQGLPDRLADWLDADQNPQGEQGAEDNQYLLEAPAYRAANRSFKDVSELRLLKLSEADYRRLLPFVSALPEDAPLNVNTASVPVLAAMFEIDPGQAENIVAARGREGFQEKTEFSKHLNELGSKASNVNFAVGTRYFQVISEVSLGDRRQVLVSTLQRGKDGKIRVMARDMGQGGLPIPSTGGDDWKKDER</sequence>
<protein>
    <recommendedName>
        <fullName evidence="10">Type II secretion system protein K</fullName>
    </recommendedName>
</protein>
<dbReference type="HOGENOM" id="CLU_057294_1_0_6"/>
<evidence type="ECO:0000313" key="16">
    <source>
        <dbReference type="Proteomes" id="UP000000653"/>
    </source>
</evidence>
<evidence type="ECO:0000256" key="7">
    <source>
        <dbReference type="ARBA" id="ARBA00022927"/>
    </source>
</evidence>
<feature type="transmembrane region" description="Helical" evidence="12">
    <location>
        <begin position="7"/>
        <end position="29"/>
    </location>
</feature>
<dbReference type="NCBIfam" id="NF037980">
    <property type="entry name" value="T2SS_GspK"/>
    <property type="match status" value="1"/>
</dbReference>
<proteinExistence type="inferred from homology"/>
<keyword evidence="3 10" id="KW-0813">Transport</keyword>
<dbReference type="Gene3D" id="3.30.1300.30">
    <property type="entry name" value="GSPII I/J protein-like"/>
    <property type="match status" value="1"/>
</dbReference>
<dbReference type="InterPro" id="IPR038072">
    <property type="entry name" value="GspK_central_sf"/>
</dbReference>
<feature type="domain" description="T2SS protein K second SAM-like" evidence="13">
    <location>
        <begin position="217"/>
        <end position="266"/>
    </location>
</feature>
<dbReference type="PIRSF" id="PIRSF002786">
    <property type="entry name" value="XcpX"/>
    <property type="match status" value="1"/>
</dbReference>
<dbReference type="KEGG" id="pau:PA14_24070"/>
<dbReference type="InterPro" id="IPR049179">
    <property type="entry name" value="T2SSK_SAM-like_2nd"/>
</dbReference>
<evidence type="ECO:0000256" key="1">
    <source>
        <dbReference type="ARBA" id="ARBA00004533"/>
    </source>
</evidence>
<name>A0A0H2ZDE7_PSEAB</name>
<dbReference type="BioCyc" id="PAER208963:G1G74-2005-MONOMER"/>
<dbReference type="InterPro" id="IPR049031">
    <property type="entry name" value="T2SSK_SAM-like_1st"/>
</dbReference>
<evidence type="ECO:0000256" key="3">
    <source>
        <dbReference type="ARBA" id="ARBA00022448"/>
    </source>
</evidence>
<dbReference type="InterPro" id="IPR005628">
    <property type="entry name" value="GspK"/>
</dbReference>
<accession>A0A0H2ZDE7</accession>
<dbReference type="InterPro" id="IPR045584">
    <property type="entry name" value="Pilin-like"/>
</dbReference>
<keyword evidence="8 12" id="KW-1133">Transmembrane helix</keyword>
<evidence type="ECO:0000256" key="8">
    <source>
        <dbReference type="ARBA" id="ARBA00022989"/>
    </source>
</evidence>
<dbReference type="Proteomes" id="UP000000653">
    <property type="component" value="Chromosome"/>
</dbReference>
<comment type="subcellular location">
    <subcellularLocation>
        <location evidence="1 10">Cell inner membrane</location>
    </subcellularLocation>
</comment>
<gene>
    <name evidence="15" type="primary">xcpX</name>
    <name evidence="15" type="ordered locus">PA14_24070</name>
</gene>
<dbReference type="SUPFAM" id="SSF158544">
    <property type="entry name" value="GspK insert domain-like"/>
    <property type="match status" value="1"/>
</dbReference>
<dbReference type="AlphaFoldDB" id="A0A0H2ZDE7"/>
<organism evidence="15 16">
    <name type="scientific">Pseudomonas aeruginosa (strain UCBPP-PA14)</name>
    <dbReference type="NCBI Taxonomy" id="208963"/>
    <lineage>
        <taxon>Bacteria</taxon>
        <taxon>Pseudomonadati</taxon>
        <taxon>Pseudomonadota</taxon>
        <taxon>Gammaproteobacteria</taxon>
        <taxon>Pseudomonadales</taxon>
        <taxon>Pseudomonadaceae</taxon>
        <taxon>Pseudomonas</taxon>
    </lineage>
</organism>
<evidence type="ECO:0000256" key="9">
    <source>
        <dbReference type="ARBA" id="ARBA00023136"/>
    </source>
</evidence>
<evidence type="ECO:0000256" key="2">
    <source>
        <dbReference type="ARBA" id="ARBA00007246"/>
    </source>
</evidence>
<dbReference type="PANTHER" id="PTHR38831:SF1">
    <property type="entry name" value="TYPE II SECRETION SYSTEM PROTEIN K-RELATED"/>
    <property type="match status" value="1"/>
</dbReference>
<keyword evidence="4 10" id="KW-1003">Cell membrane</keyword>
<dbReference type="InterPro" id="IPR010994">
    <property type="entry name" value="RuvA_2-like"/>
</dbReference>
<evidence type="ECO:0000259" key="13">
    <source>
        <dbReference type="Pfam" id="PF03934"/>
    </source>
</evidence>
<comment type="similarity">
    <text evidence="2 10">Belongs to the GSP K family.</text>
</comment>
<evidence type="ECO:0000256" key="6">
    <source>
        <dbReference type="ARBA" id="ARBA00022692"/>
    </source>
</evidence>
<dbReference type="PANTHER" id="PTHR38831">
    <property type="entry name" value="TYPE II SECRETION SYSTEM PROTEIN K"/>
    <property type="match status" value="1"/>
</dbReference>
<evidence type="ECO:0000256" key="5">
    <source>
        <dbReference type="ARBA" id="ARBA00022519"/>
    </source>
</evidence>
<dbReference type="GO" id="GO:0009306">
    <property type="term" value="P:protein secretion"/>
    <property type="evidence" value="ECO:0007669"/>
    <property type="project" value="InterPro"/>
</dbReference>
<evidence type="ECO:0000259" key="14">
    <source>
        <dbReference type="Pfam" id="PF21687"/>
    </source>
</evidence>
<dbReference type="Pfam" id="PF03934">
    <property type="entry name" value="T2SSK"/>
    <property type="match status" value="1"/>
</dbReference>
<keyword evidence="9 10" id="KW-0472">Membrane</keyword>
<evidence type="ECO:0000256" key="11">
    <source>
        <dbReference type="SAM" id="MobiDB-lite"/>
    </source>
</evidence>
<feature type="domain" description="T2SS protein K first SAM-like" evidence="14">
    <location>
        <begin position="108"/>
        <end position="213"/>
    </location>
</feature>
<evidence type="ECO:0000256" key="10">
    <source>
        <dbReference type="PIRNR" id="PIRNR002786"/>
    </source>
</evidence>
<keyword evidence="6 12" id="KW-0812">Transmembrane</keyword>
<evidence type="ECO:0000313" key="15">
    <source>
        <dbReference type="EMBL" id="ABJ12329.1"/>
    </source>
</evidence>
<reference evidence="15 16" key="1">
    <citation type="journal article" date="2006" name="Genome Biol.">
        <title>Genomic analysis reveals that Pseudomonas aeruginosa virulence is combinatorial.</title>
        <authorList>
            <person name="Lee D.G."/>
            <person name="Urbach J.M."/>
            <person name="Wu G."/>
            <person name="Liberati N.T."/>
            <person name="Feinbaum R.L."/>
            <person name="Miyata S."/>
            <person name="Diggins L.T."/>
            <person name="He J."/>
            <person name="Saucier M."/>
            <person name="Deziel E."/>
            <person name="Friedman L."/>
            <person name="Li L."/>
            <person name="Grills G."/>
            <person name="Montgomery K."/>
            <person name="Kucherlapati R."/>
            <person name="Rahme L.G."/>
            <person name="Ausubel F.M."/>
        </authorList>
    </citation>
    <scope>NUCLEOTIDE SEQUENCE [LARGE SCALE GENOMIC DNA]</scope>
    <source>
        <strain evidence="15 16">UCBPP-PA14</strain>
    </source>
</reference>
<dbReference type="GO" id="GO:0005886">
    <property type="term" value="C:plasma membrane"/>
    <property type="evidence" value="ECO:0007669"/>
    <property type="project" value="UniProtKB-SubCell"/>
</dbReference>
<dbReference type="RefSeq" id="WP_003138522.1">
    <property type="nucleotide sequence ID" value="NC_008463.1"/>
</dbReference>
<keyword evidence="7" id="KW-0653">Protein transport</keyword>
<dbReference type="Gene3D" id="1.10.40.60">
    <property type="entry name" value="EpsJ-like"/>
    <property type="match status" value="2"/>
</dbReference>